<dbReference type="PANTHER" id="PTHR43479">
    <property type="entry name" value="ACREF/ENVCD OPERON REPRESSOR-RELATED"/>
    <property type="match status" value="1"/>
</dbReference>
<dbReference type="Gene3D" id="1.10.357.10">
    <property type="entry name" value="Tetracycline Repressor, domain 2"/>
    <property type="match status" value="1"/>
</dbReference>
<feature type="DNA-binding region" description="H-T-H motif" evidence="2">
    <location>
        <begin position="37"/>
        <end position="56"/>
    </location>
</feature>
<dbReference type="Proteomes" id="UP001597252">
    <property type="component" value="Unassembled WGS sequence"/>
</dbReference>
<dbReference type="RefSeq" id="WP_125749365.1">
    <property type="nucleotide sequence ID" value="NZ_JBHTON010000035.1"/>
</dbReference>
<dbReference type="SUPFAM" id="SSF46689">
    <property type="entry name" value="Homeodomain-like"/>
    <property type="match status" value="1"/>
</dbReference>
<protein>
    <submittedName>
        <fullName evidence="4">TetR/AcrR family transcriptional regulator</fullName>
    </submittedName>
</protein>
<keyword evidence="5" id="KW-1185">Reference proteome</keyword>
<accession>A0ABW4EB40</accession>
<evidence type="ECO:0000256" key="2">
    <source>
        <dbReference type="PROSITE-ProRule" id="PRU00335"/>
    </source>
</evidence>
<evidence type="ECO:0000256" key="1">
    <source>
        <dbReference type="ARBA" id="ARBA00023125"/>
    </source>
</evidence>
<organism evidence="4 5">
    <name type="scientific">Lacticaseibacillus baoqingensis</name>
    <dbReference type="NCBI Taxonomy" id="2486013"/>
    <lineage>
        <taxon>Bacteria</taxon>
        <taxon>Bacillati</taxon>
        <taxon>Bacillota</taxon>
        <taxon>Bacilli</taxon>
        <taxon>Lactobacillales</taxon>
        <taxon>Lactobacillaceae</taxon>
        <taxon>Lacticaseibacillus</taxon>
    </lineage>
</organism>
<evidence type="ECO:0000313" key="4">
    <source>
        <dbReference type="EMBL" id="MFD1485646.1"/>
    </source>
</evidence>
<comment type="caution">
    <text evidence="4">The sequence shown here is derived from an EMBL/GenBank/DDBJ whole genome shotgun (WGS) entry which is preliminary data.</text>
</comment>
<dbReference type="InterPro" id="IPR001647">
    <property type="entry name" value="HTH_TetR"/>
</dbReference>
<keyword evidence="1 2" id="KW-0238">DNA-binding</keyword>
<reference evidence="5" key="1">
    <citation type="journal article" date="2019" name="Int. J. Syst. Evol. Microbiol.">
        <title>The Global Catalogue of Microorganisms (GCM) 10K type strain sequencing project: providing services to taxonomists for standard genome sequencing and annotation.</title>
        <authorList>
            <consortium name="The Broad Institute Genomics Platform"/>
            <consortium name="The Broad Institute Genome Sequencing Center for Infectious Disease"/>
            <person name="Wu L."/>
            <person name="Ma J."/>
        </authorList>
    </citation>
    <scope>NUCLEOTIDE SEQUENCE [LARGE SCALE GENOMIC DNA]</scope>
    <source>
        <strain evidence="5">CCM 8903</strain>
    </source>
</reference>
<dbReference type="InterPro" id="IPR009057">
    <property type="entry name" value="Homeodomain-like_sf"/>
</dbReference>
<dbReference type="Pfam" id="PF00440">
    <property type="entry name" value="TetR_N"/>
    <property type="match status" value="1"/>
</dbReference>
<name>A0ABW4EB40_9LACO</name>
<dbReference type="InterPro" id="IPR050624">
    <property type="entry name" value="HTH-type_Tx_Regulator"/>
</dbReference>
<dbReference type="PROSITE" id="PS50977">
    <property type="entry name" value="HTH_TETR_2"/>
    <property type="match status" value="1"/>
</dbReference>
<evidence type="ECO:0000259" key="3">
    <source>
        <dbReference type="PROSITE" id="PS50977"/>
    </source>
</evidence>
<proteinExistence type="predicted"/>
<gene>
    <name evidence="4" type="ORF">ACFQ5J_10430</name>
</gene>
<dbReference type="EMBL" id="JBHTON010000035">
    <property type="protein sequence ID" value="MFD1485646.1"/>
    <property type="molecule type" value="Genomic_DNA"/>
</dbReference>
<evidence type="ECO:0000313" key="5">
    <source>
        <dbReference type="Proteomes" id="UP001597252"/>
    </source>
</evidence>
<sequence>MKYTPGQKMNRNAARTLAAFSESMFLLLGEKEFDKITVNEICQRCDYPRATFYNYFDDKYDLVDYCWYQLSKDIHLDVVQARPSGDALETVFDEAFRLFSDQRDLLNRIVAHNPIDSPLVTHFLNHFTRTMTTILSTGMPKRHGQTPLVLVAQYYANTVLLVLKWVFLSQHETTLAEARTYLKELLTKPV</sequence>
<dbReference type="PANTHER" id="PTHR43479:SF7">
    <property type="entry name" value="TETR-FAMILY TRANSCRIPTIONAL REGULATOR"/>
    <property type="match status" value="1"/>
</dbReference>
<feature type="domain" description="HTH tetR-type" evidence="3">
    <location>
        <begin position="14"/>
        <end position="74"/>
    </location>
</feature>